<dbReference type="KEGG" id="mmyr:MXMO3_00770"/>
<dbReference type="STRING" id="1122213.GCA_000423365_02028"/>
<dbReference type="Gene3D" id="6.10.280.50">
    <property type="match status" value="1"/>
</dbReference>
<sequence>MMNLTTEQKAYMGAELAAKRQEHKDLDASINALLATGCQDAMMLQRLKKKKLAIKDRIIYLEQFVIPDIIA</sequence>
<dbReference type="Proteomes" id="UP000258927">
    <property type="component" value="Chromosome"/>
</dbReference>
<evidence type="ECO:0008006" key="3">
    <source>
        <dbReference type="Google" id="ProtNLM"/>
    </source>
</evidence>
<organism evidence="1 2">
    <name type="scientific">Maritalea myrionectae</name>
    <dbReference type="NCBI Taxonomy" id="454601"/>
    <lineage>
        <taxon>Bacteria</taxon>
        <taxon>Pseudomonadati</taxon>
        <taxon>Pseudomonadota</taxon>
        <taxon>Alphaproteobacteria</taxon>
        <taxon>Hyphomicrobiales</taxon>
        <taxon>Devosiaceae</taxon>
        <taxon>Maritalea</taxon>
    </lineage>
</organism>
<proteinExistence type="predicted"/>
<protein>
    <recommendedName>
        <fullName evidence="3">DUF465 domain-containing protein</fullName>
    </recommendedName>
</protein>
<keyword evidence="2" id="KW-1185">Reference proteome</keyword>
<dbReference type="Pfam" id="PF04325">
    <property type="entry name" value="DUF465"/>
    <property type="match status" value="1"/>
</dbReference>
<gene>
    <name evidence="1" type="ORF">MXMO3_00770</name>
</gene>
<dbReference type="InterPro" id="IPR038444">
    <property type="entry name" value="DUF465_sf"/>
</dbReference>
<accession>A0A2R4MBB7</accession>
<dbReference type="EMBL" id="CP021330">
    <property type="protein sequence ID" value="AVX03302.1"/>
    <property type="molecule type" value="Genomic_DNA"/>
</dbReference>
<dbReference type="InterPro" id="IPR007420">
    <property type="entry name" value="DUF465"/>
</dbReference>
<dbReference type="AlphaFoldDB" id="A0A2R4MBB7"/>
<evidence type="ECO:0000313" key="2">
    <source>
        <dbReference type="Proteomes" id="UP000258927"/>
    </source>
</evidence>
<reference evidence="1 2" key="1">
    <citation type="submission" date="2017-05" db="EMBL/GenBank/DDBJ databases">
        <title>Genome Analysis of Maritalea myrionectae HL2708#5.</title>
        <authorList>
            <consortium name="Cotde Inc.-PKNU"/>
            <person name="Jang D."/>
            <person name="Oh H.-M."/>
        </authorList>
    </citation>
    <scope>NUCLEOTIDE SEQUENCE [LARGE SCALE GENOMIC DNA]</scope>
    <source>
        <strain evidence="1 2">HL2708#5</strain>
    </source>
</reference>
<evidence type="ECO:0000313" key="1">
    <source>
        <dbReference type="EMBL" id="AVX03302.1"/>
    </source>
</evidence>
<name>A0A2R4MBB7_9HYPH</name>